<accession>A0A6A6G1S7</accession>
<feature type="compositionally biased region" description="Pro residues" evidence="2">
    <location>
        <begin position="1"/>
        <end position="11"/>
    </location>
</feature>
<feature type="compositionally biased region" description="Low complexity" evidence="2">
    <location>
        <begin position="867"/>
        <end position="884"/>
    </location>
</feature>
<evidence type="ECO:0000313" key="4">
    <source>
        <dbReference type="EMBL" id="KAF2219667.1"/>
    </source>
</evidence>
<evidence type="ECO:0000259" key="3">
    <source>
        <dbReference type="Pfam" id="PF13191"/>
    </source>
</evidence>
<dbReference type="AlphaFoldDB" id="A0A6A6G1S7"/>
<dbReference type="SMART" id="SM00028">
    <property type="entry name" value="TPR"/>
    <property type="match status" value="4"/>
</dbReference>
<dbReference type="InterPro" id="IPR041664">
    <property type="entry name" value="AAA_16"/>
</dbReference>
<dbReference type="EMBL" id="ML992515">
    <property type="protein sequence ID" value="KAF2219667.1"/>
    <property type="molecule type" value="Genomic_DNA"/>
</dbReference>
<dbReference type="InterPro" id="IPR011990">
    <property type="entry name" value="TPR-like_helical_dom_sf"/>
</dbReference>
<evidence type="ECO:0000256" key="2">
    <source>
        <dbReference type="SAM" id="MobiDB-lite"/>
    </source>
</evidence>
<dbReference type="SUPFAM" id="SSF48452">
    <property type="entry name" value="TPR-like"/>
    <property type="match status" value="3"/>
</dbReference>
<dbReference type="Pfam" id="PF13191">
    <property type="entry name" value="AAA_16"/>
    <property type="match status" value="1"/>
</dbReference>
<sequence length="950" mass="105770">MASSTPPPPPAGTTHRTDNHGHISNLATNQTNNGPLNFVNNFYGAPPTSYASYGDANAAYLASQTPTSFELPFELPHAFPRSRFVGRGNELARIHDAFQKPGRVQVVVRGLGGIGKTQLASEYARRYHEEYSAVLWVDARDDAAVARSYAVIRSRVARVYRDLQLGPEVDAVEGVKGWLSRKGNEGWLMIVDNLDRVKAGGKDGVDLGALLPGGVQGKILVTTRSKTLLGHSRIDLGRLADAREGLELLMHASGRDREVMYDADARLLVEDLDGLPLALATAGTYLTQEAVTFAEYRQFYRSSWERLDAVTSDLLTTEEKTVGGTCDITLQQLRSENPACVDILAFWGLLENDDIWYELLKPAAPNDLPWLGLATKDKLTFNQVMHILCERGLAETSSTEPLAGASKGYSVHSCVHAWIKAILVRDLGPLSTRVALQLVSDQICHETASYFWIRDRRIIPHANRIWDVAQGMGTGIDPRIMFKLGQLQQRNSHFAEAAVMYEQAIKSFAVNEQEDKRALNAFRSLATVLIEQDQPARAAGILEALRRRFEDRFGQHNRSTLHTLQALGWAYAESGRVDLARALLQHTVDTYREEYGKKHLYTLGALNNLANLLQMDGDFKQAEEIFTKVLQVKQETLGPKDPRTIGTLHNLGKLYRAQGYLDDAERIYKREHEEFLETYGKRNFKTIMVEAYIGLVYRKQARYEEAETVLQEALMTAHGMRGLYPRAMHFILNELGFVLADQGKLVECQKYFQAAQIHARKSGMVTNPDIGSSISTDEDQDFEKTVALDAVALHRIIPEAPLRQMQQQYWAPSPQPADENTHQPLLWKDRTTNDSEHTQRSWWTKPLPWLASTLPQGSHWDQMPADSSSSQQAGSGSHSPSQAAVKILHQQSQQLSHWEATPPEQVSRVISPAFSPPADLSSASVSASVLPRTTLSISMAAGKGPNQIPK</sequence>
<dbReference type="Pfam" id="PF13424">
    <property type="entry name" value="TPR_12"/>
    <property type="match status" value="2"/>
</dbReference>
<dbReference type="Gene3D" id="3.40.50.300">
    <property type="entry name" value="P-loop containing nucleotide triphosphate hydrolases"/>
    <property type="match status" value="1"/>
</dbReference>
<organism evidence="4 5">
    <name type="scientific">Elsinoe ampelina</name>
    <dbReference type="NCBI Taxonomy" id="302913"/>
    <lineage>
        <taxon>Eukaryota</taxon>
        <taxon>Fungi</taxon>
        <taxon>Dikarya</taxon>
        <taxon>Ascomycota</taxon>
        <taxon>Pezizomycotina</taxon>
        <taxon>Dothideomycetes</taxon>
        <taxon>Dothideomycetidae</taxon>
        <taxon>Myriangiales</taxon>
        <taxon>Elsinoaceae</taxon>
        <taxon>Elsinoe</taxon>
    </lineage>
</organism>
<feature type="compositionally biased region" description="Low complexity" evidence="2">
    <location>
        <begin position="916"/>
        <end position="927"/>
    </location>
</feature>
<dbReference type="OrthoDB" id="3911016at2759"/>
<dbReference type="PROSITE" id="PS50005">
    <property type="entry name" value="TPR"/>
    <property type="match status" value="1"/>
</dbReference>
<proteinExistence type="predicted"/>
<dbReference type="PANTHER" id="PTHR46082">
    <property type="entry name" value="ATP/GTP-BINDING PROTEIN-RELATED"/>
    <property type="match status" value="1"/>
</dbReference>
<feature type="repeat" description="TPR" evidence="1">
    <location>
        <begin position="603"/>
        <end position="636"/>
    </location>
</feature>
<feature type="region of interest" description="Disordered" evidence="2">
    <location>
        <begin position="853"/>
        <end position="927"/>
    </location>
</feature>
<evidence type="ECO:0000256" key="1">
    <source>
        <dbReference type="PROSITE-ProRule" id="PRU00339"/>
    </source>
</evidence>
<dbReference type="PANTHER" id="PTHR46082:SF6">
    <property type="entry name" value="AAA+ ATPASE DOMAIN-CONTAINING PROTEIN-RELATED"/>
    <property type="match status" value="1"/>
</dbReference>
<dbReference type="InterPro" id="IPR053137">
    <property type="entry name" value="NLR-like"/>
</dbReference>
<keyword evidence="1" id="KW-0802">TPR repeat</keyword>
<gene>
    <name evidence="4" type="ORF">BDZ85DRAFT_39542</name>
</gene>
<dbReference type="Gene3D" id="1.25.40.10">
    <property type="entry name" value="Tetratricopeptide repeat domain"/>
    <property type="match status" value="2"/>
</dbReference>
<reference evidence="5" key="1">
    <citation type="journal article" date="2020" name="Stud. Mycol.">
        <title>101 Dothideomycetes genomes: A test case for predicting lifestyles and emergence of pathogens.</title>
        <authorList>
            <person name="Haridas S."/>
            <person name="Albert R."/>
            <person name="Binder M."/>
            <person name="Bloem J."/>
            <person name="LaButti K."/>
            <person name="Salamov A."/>
            <person name="Andreopoulos B."/>
            <person name="Baker S."/>
            <person name="Barry K."/>
            <person name="Bills G."/>
            <person name="Bluhm B."/>
            <person name="Cannon C."/>
            <person name="Castanera R."/>
            <person name="Culley D."/>
            <person name="Daum C."/>
            <person name="Ezra D."/>
            <person name="Gonzalez J."/>
            <person name="Henrissat B."/>
            <person name="Kuo A."/>
            <person name="Liang C."/>
            <person name="Lipzen A."/>
            <person name="Lutzoni F."/>
            <person name="Magnuson J."/>
            <person name="Mondo S."/>
            <person name="Nolan M."/>
            <person name="Ohm R."/>
            <person name="Pangilinan J."/>
            <person name="Park H.-J."/>
            <person name="Ramirez L."/>
            <person name="Alfaro M."/>
            <person name="Sun H."/>
            <person name="Tritt A."/>
            <person name="Yoshinaga Y."/>
            <person name="Zwiers L.-H."/>
            <person name="Turgeon B."/>
            <person name="Goodwin S."/>
            <person name="Spatafora J."/>
            <person name="Crous P."/>
            <person name="Grigoriev I."/>
        </authorList>
    </citation>
    <scope>NUCLEOTIDE SEQUENCE [LARGE SCALE GENOMIC DNA]</scope>
    <source>
        <strain evidence="5">CECT 20119</strain>
    </source>
</reference>
<feature type="region of interest" description="Disordered" evidence="2">
    <location>
        <begin position="1"/>
        <end position="31"/>
    </location>
</feature>
<protein>
    <recommendedName>
        <fullName evidence="3">Orc1-like AAA ATPase domain-containing protein</fullName>
    </recommendedName>
</protein>
<evidence type="ECO:0000313" key="5">
    <source>
        <dbReference type="Proteomes" id="UP000799538"/>
    </source>
</evidence>
<keyword evidence="5" id="KW-1185">Reference proteome</keyword>
<dbReference type="Proteomes" id="UP000799538">
    <property type="component" value="Unassembled WGS sequence"/>
</dbReference>
<dbReference type="SUPFAM" id="SSF52540">
    <property type="entry name" value="P-loop containing nucleoside triphosphate hydrolases"/>
    <property type="match status" value="1"/>
</dbReference>
<feature type="domain" description="Orc1-like AAA ATPase" evidence="3">
    <location>
        <begin position="83"/>
        <end position="162"/>
    </location>
</feature>
<dbReference type="InterPro" id="IPR027417">
    <property type="entry name" value="P-loop_NTPase"/>
</dbReference>
<dbReference type="InterPro" id="IPR019734">
    <property type="entry name" value="TPR_rpt"/>
</dbReference>
<name>A0A6A6G1S7_9PEZI</name>